<evidence type="ECO:0000313" key="4">
    <source>
        <dbReference type="Proteomes" id="UP000647017"/>
    </source>
</evidence>
<keyword evidence="3" id="KW-0378">Hydrolase</keyword>
<dbReference type="PANTHER" id="PTHR11895">
    <property type="entry name" value="TRANSAMIDASE"/>
    <property type="match status" value="1"/>
</dbReference>
<feature type="domain" description="Amidase" evidence="1">
    <location>
        <begin position="69"/>
        <end position="457"/>
    </location>
</feature>
<dbReference type="InterPro" id="IPR036928">
    <property type="entry name" value="AS_sf"/>
</dbReference>
<proteinExistence type="predicted"/>
<dbReference type="InterPro" id="IPR000120">
    <property type="entry name" value="Amidase"/>
</dbReference>
<keyword evidence="4" id="KW-1185">Reference proteome</keyword>
<dbReference type="NCBIfam" id="NF006043">
    <property type="entry name" value="PRK08186.1"/>
    <property type="match status" value="1"/>
</dbReference>
<dbReference type="Gene3D" id="3.10.490.10">
    <property type="entry name" value="Gamma-glutamyl cyclotransferase-like"/>
    <property type="match status" value="1"/>
</dbReference>
<dbReference type="SUPFAM" id="SSF75304">
    <property type="entry name" value="Amidase signature (AS) enzymes"/>
    <property type="match status" value="1"/>
</dbReference>
<dbReference type="InterPro" id="IPR053844">
    <property type="entry name" value="AH_C"/>
</dbReference>
<dbReference type="Pfam" id="PF01425">
    <property type="entry name" value="Amidase"/>
    <property type="match status" value="1"/>
</dbReference>
<organism evidence="3 4">
    <name type="scientific">Micromonospora andamanensis</name>
    <dbReference type="NCBI Taxonomy" id="1287068"/>
    <lineage>
        <taxon>Bacteria</taxon>
        <taxon>Bacillati</taxon>
        <taxon>Actinomycetota</taxon>
        <taxon>Actinomycetes</taxon>
        <taxon>Micromonosporales</taxon>
        <taxon>Micromonosporaceae</taxon>
        <taxon>Micromonospora</taxon>
    </lineage>
</organism>
<dbReference type="Pfam" id="PF21986">
    <property type="entry name" value="AH_C"/>
    <property type="match status" value="1"/>
</dbReference>
<dbReference type="InterPro" id="IPR014085">
    <property type="entry name" value="Allophanate_hydrolase"/>
</dbReference>
<name>A0ABQ4I048_9ACTN</name>
<dbReference type="GO" id="GO:0016787">
    <property type="term" value="F:hydrolase activity"/>
    <property type="evidence" value="ECO:0007669"/>
    <property type="project" value="UniProtKB-KW"/>
</dbReference>
<dbReference type="Gene3D" id="3.90.1300.10">
    <property type="entry name" value="Amidase signature (AS) domain"/>
    <property type="match status" value="1"/>
</dbReference>
<feature type="domain" description="Allophanate hydrolase C-terminal" evidence="2">
    <location>
        <begin position="492"/>
        <end position="618"/>
    </location>
</feature>
<evidence type="ECO:0000259" key="2">
    <source>
        <dbReference type="Pfam" id="PF21986"/>
    </source>
</evidence>
<dbReference type="NCBIfam" id="TIGR02713">
    <property type="entry name" value="allophanate_hyd"/>
    <property type="match status" value="1"/>
</dbReference>
<evidence type="ECO:0000313" key="3">
    <source>
        <dbReference type="EMBL" id="GIJ11231.1"/>
    </source>
</evidence>
<gene>
    <name evidence="3" type="ORF">Van01_44450</name>
</gene>
<comment type="caution">
    <text evidence="3">The sequence shown here is derived from an EMBL/GenBank/DDBJ whole genome shotgun (WGS) entry which is preliminary data.</text>
</comment>
<reference evidence="3 4" key="1">
    <citation type="submission" date="2021-01" db="EMBL/GenBank/DDBJ databases">
        <title>Whole genome shotgun sequence of Verrucosispora andamanensis NBRC 109075.</title>
        <authorList>
            <person name="Komaki H."/>
            <person name="Tamura T."/>
        </authorList>
    </citation>
    <scope>NUCLEOTIDE SEQUENCE [LARGE SCALE GENOMIC DNA]</scope>
    <source>
        <strain evidence="3 4">NBRC 109075</strain>
    </source>
</reference>
<sequence>MPSLRSALFVVTELSTIDSMPERIGSISELRSAYRHGGLTPTDLAERVLAGLSGTDGGPVWISTVPAGQLLARAERLAATADPATLPLYGIPFAVKDNIDVAGMITTAGCPDFGYSAAEDAPVVRRLLDAGALLVGKTNLDQFATGLTGARSPYGSCESVFGGGLISGGSSSGSAVAVAAGQVSFALGTDTAGSGRVPAALNGIIGLKPTRGLLSTAGVVPACRSLDCVSVFATDVSDAMDVLHAARGVSAADPWGRPLPAERVAARMPGTLRLGVPRAEDLEFFGDAGQTVRFAAGVQALRGLVGQVGSVPLRSFFEAGELLYLGPWVAERLAALDGFLREHPEAVLAVTRSVLETGRRYDAIDVFRGQHRLRELRARVDKLWDEVDVLVVPTVGTTFTLDEIAEDPIGRNTTLGRYTQFANLLDLAAVTVPNGFTAAGRPASLTLLGPAFSDTTLAQLAAAFTAATRTAPDAVATRTAPDAVATGPAQTLIAVVGRHLAGESRNAELTERGGTLAGAARTAPRYRLYRLETADGEGLPGLVRVAATDPDGHPIEVELWRLPVSAVGELLAGVPAPLSLGWVRLHDGRDVLGFLCEAYAVGPPAEDISAAGGWRAYRRAAAHRS</sequence>
<dbReference type="EMBL" id="BOOZ01000028">
    <property type="protein sequence ID" value="GIJ11231.1"/>
    <property type="molecule type" value="Genomic_DNA"/>
</dbReference>
<protein>
    <submittedName>
        <fullName evidence="3">Allophanate hydrolase</fullName>
    </submittedName>
</protein>
<accession>A0ABQ4I048</accession>
<evidence type="ECO:0000259" key="1">
    <source>
        <dbReference type="Pfam" id="PF01425"/>
    </source>
</evidence>
<dbReference type="Gene3D" id="1.20.58.1700">
    <property type="match status" value="1"/>
</dbReference>
<dbReference type="InterPro" id="IPR023631">
    <property type="entry name" value="Amidase_dom"/>
</dbReference>
<dbReference type="Proteomes" id="UP000647017">
    <property type="component" value="Unassembled WGS sequence"/>
</dbReference>
<dbReference type="PANTHER" id="PTHR11895:SF169">
    <property type="entry name" value="GLUTAMYL-TRNA(GLN) AMIDOTRANSFERASE"/>
    <property type="match status" value="1"/>
</dbReference>